<dbReference type="GO" id="GO:0030246">
    <property type="term" value="F:carbohydrate binding"/>
    <property type="evidence" value="ECO:0007669"/>
    <property type="project" value="InterPro"/>
</dbReference>
<evidence type="ECO:0000259" key="3">
    <source>
        <dbReference type="PROSITE" id="PS51820"/>
    </source>
</evidence>
<dbReference type="AlphaFoldDB" id="A0A9J6ZP03"/>
<dbReference type="CDD" id="cd06591">
    <property type="entry name" value="GH31_xylosidase_XylS"/>
    <property type="match status" value="1"/>
</dbReference>
<dbReference type="InterPro" id="IPR013780">
    <property type="entry name" value="Glyco_hydro_b"/>
</dbReference>
<dbReference type="Pfam" id="PF07691">
    <property type="entry name" value="PA14"/>
    <property type="match status" value="1"/>
</dbReference>
<dbReference type="InterPro" id="IPR011658">
    <property type="entry name" value="PA14_dom"/>
</dbReference>
<dbReference type="SUPFAM" id="SSF56988">
    <property type="entry name" value="Anthrax protective antigen"/>
    <property type="match status" value="1"/>
</dbReference>
<dbReference type="Pfam" id="PF21365">
    <property type="entry name" value="Glyco_hydro_31_3rd"/>
    <property type="match status" value="1"/>
</dbReference>
<dbReference type="PROSITE" id="PS51257">
    <property type="entry name" value="PROKAR_LIPOPROTEIN"/>
    <property type="match status" value="1"/>
</dbReference>
<dbReference type="InterPro" id="IPR000322">
    <property type="entry name" value="Glyco_hydro_31_TIM"/>
</dbReference>
<dbReference type="RefSeq" id="WP_250722507.1">
    <property type="nucleotide sequence ID" value="NZ_CP098400.1"/>
</dbReference>
<dbReference type="SUPFAM" id="SSF51011">
    <property type="entry name" value="Glycosyl hydrolase domain"/>
    <property type="match status" value="1"/>
</dbReference>
<evidence type="ECO:0000313" key="4">
    <source>
        <dbReference type="EMBL" id="URW78992.1"/>
    </source>
</evidence>
<feature type="domain" description="PA14" evidence="3">
    <location>
        <begin position="218"/>
        <end position="358"/>
    </location>
</feature>
<dbReference type="InterPro" id="IPR033403">
    <property type="entry name" value="DUF5110"/>
</dbReference>
<keyword evidence="5" id="KW-1185">Reference proteome</keyword>
<reference evidence="4" key="2">
    <citation type="submission" date="2022-06" db="EMBL/GenBank/DDBJ databases">
        <title>Xiashengella guii gen. nov. sp. nov., a bacterium isolated form anaerobic digestion tank.</title>
        <authorList>
            <person name="Huang H."/>
        </authorList>
    </citation>
    <scope>NUCLEOTIDE SEQUENCE</scope>
    <source>
        <strain evidence="4">Ai-910</strain>
    </source>
</reference>
<protein>
    <submittedName>
        <fullName evidence="4">DUF5110 domain-containing protein</fullName>
    </submittedName>
</protein>
<dbReference type="PANTHER" id="PTHR43863:SF2">
    <property type="entry name" value="MALTASE-GLUCOAMYLASE"/>
    <property type="match status" value="1"/>
</dbReference>
<evidence type="ECO:0000313" key="5">
    <source>
        <dbReference type="Proteomes" id="UP001056426"/>
    </source>
</evidence>
<dbReference type="Pfam" id="PF13802">
    <property type="entry name" value="Gal_mutarotas_2"/>
    <property type="match status" value="1"/>
</dbReference>
<accession>A0A9J6ZP03</accession>
<dbReference type="KEGG" id="alkq:M9189_09010"/>
<reference evidence="4" key="1">
    <citation type="submission" date="2022-05" db="EMBL/GenBank/DDBJ databases">
        <authorList>
            <person name="Sun X."/>
        </authorList>
    </citation>
    <scope>NUCLEOTIDE SEQUENCE</scope>
    <source>
        <strain evidence="4">Ai-910</strain>
    </source>
</reference>
<dbReference type="SUPFAM" id="SSF74650">
    <property type="entry name" value="Galactose mutarotase-like"/>
    <property type="match status" value="1"/>
</dbReference>
<dbReference type="Gene3D" id="3.20.20.80">
    <property type="entry name" value="Glycosidases"/>
    <property type="match status" value="1"/>
</dbReference>
<dbReference type="GO" id="GO:0004553">
    <property type="term" value="F:hydrolase activity, hydrolyzing O-glycosyl compounds"/>
    <property type="evidence" value="ECO:0007669"/>
    <property type="project" value="InterPro"/>
</dbReference>
<dbReference type="InterPro" id="IPR037524">
    <property type="entry name" value="PA14/GLEYA"/>
</dbReference>
<gene>
    <name evidence="4" type="ORF">M9189_09010</name>
</gene>
<keyword evidence="2" id="KW-0378">Hydrolase</keyword>
<dbReference type="CDD" id="cd14752">
    <property type="entry name" value="GH31_N"/>
    <property type="match status" value="1"/>
</dbReference>
<dbReference type="Pfam" id="PF01055">
    <property type="entry name" value="Glyco_hydro_31_2nd"/>
    <property type="match status" value="1"/>
</dbReference>
<dbReference type="PROSITE" id="PS51820">
    <property type="entry name" value="PA14"/>
    <property type="match status" value="1"/>
</dbReference>
<dbReference type="InterPro" id="IPR011013">
    <property type="entry name" value="Gal_mutarotase_sf_dom"/>
</dbReference>
<dbReference type="Pfam" id="PF17137">
    <property type="entry name" value="DUF5110"/>
    <property type="match status" value="1"/>
</dbReference>
<dbReference type="Proteomes" id="UP001056426">
    <property type="component" value="Chromosome"/>
</dbReference>
<dbReference type="EMBL" id="CP098400">
    <property type="protein sequence ID" value="URW78992.1"/>
    <property type="molecule type" value="Genomic_DNA"/>
</dbReference>
<name>A0A9J6ZP03_9BACT</name>
<dbReference type="Gene3D" id="2.60.120.380">
    <property type="match status" value="1"/>
</dbReference>
<evidence type="ECO:0000256" key="1">
    <source>
        <dbReference type="ARBA" id="ARBA00007806"/>
    </source>
</evidence>
<organism evidence="4 5">
    <name type="scientific">Xiashengella succiniciproducens</name>
    <dbReference type="NCBI Taxonomy" id="2949635"/>
    <lineage>
        <taxon>Bacteria</taxon>
        <taxon>Pseudomonadati</taxon>
        <taxon>Bacteroidota</taxon>
        <taxon>Bacteroidia</taxon>
        <taxon>Marinilabiliales</taxon>
        <taxon>Marinilabiliaceae</taxon>
        <taxon>Xiashengella</taxon>
    </lineage>
</organism>
<dbReference type="Gene3D" id="2.60.40.1760">
    <property type="entry name" value="glycosyl hydrolase (family 31)"/>
    <property type="match status" value="1"/>
</dbReference>
<proteinExistence type="inferred from homology"/>
<dbReference type="InterPro" id="IPR051816">
    <property type="entry name" value="Glycosyl_Hydrolase_31"/>
</dbReference>
<dbReference type="PANTHER" id="PTHR43863">
    <property type="entry name" value="HYDROLASE, PUTATIVE (AFU_ORTHOLOGUE AFUA_1G03140)-RELATED"/>
    <property type="match status" value="1"/>
</dbReference>
<dbReference type="SMART" id="SM00758">
    <property type="entry name" value="PA14"/>
    <property type="match status" value="1"/>
</dbReference>
<dbReference type="InterPro" id="IPR025887">
    <property type="entry name" value="Glyco_hydro_31_N_dom"/>
</dbReference>
<dbReference type="InterPro" id="IPR017853">
    <property type="entry name" value="GH"/>
</dbReference>
<keyword evidence="2" id="KW-0326">Glycosidase</keyword>
<comment type="similarity">
    <text evidence="1 2">Belongs to the glycosyl hydrolase 31 family.</text>
</comment>
<dbReference type="InterPro" id="IPR048395">
    <property type="entry name" value="Glyco_hydro_31_C"/>
</dbReference>
<dbReference type="SUPFAM" id="SSF51445">
    <property type="entry name" value="(Trans)glycosidases"/>
    <property type="match status" value="1"/>
</dbReference>
<dbReference type="Gene3D" id="2.60.40.1180">
    <property type="entry name" value="Golgi alpha-mannosidase II"/>
    <property type="match status" value="2"/>
</dbReference>
<sequence>MKYLLVVILMITVSCNQGGSFTRTDSGIEIKTEKGELVRLEIISPTIIHVRATIAGQFSANESLVAIRKADKEINYEVEEGEGYISLLTEKLIARTNLETGEVSFFDRDGNLIINEAEGGRTFNSIEVDGVKGYELRQVWKSADDTEGIYGLGQHQAHEMNYKGANEELFQYNTKVSVPFIVSTANYGILWDNYSLSRYGDPRPYGQIDQLVLFDAEGKEGALTATYMNNTDGSDIFTVRREANIDYENLETVNNFPEGFNFNDSRITWEGEFQPREDGIYDFLLYYAGYTKLWIDGELVADRWRTAWNPSVAKIKKELKAGNRYSIKLDWLPDGGVSYIGLKVHTPVDLEERKNISFYSEMGDEINYYFIKGESMDEVIAGYRYITGKAQVMPKWAMGFWQSRERYKTQDELLGALKDLRKNQIPVDVIVMDWFYWEEDSWGSQKFDLERFPDPKAMVDEVHENNAKIMISVWPKYYHTTDNFKQFDEKGWMYRLAVEDSIRDWVGKGYIGSFYDAYNPGARKLFWDQIRENLYSLGVDAWWLDATEPDILSNASVEYRKLLMNPTYLGPSTKYFNAYALMNAKGIYEGQREFDNSKRVFILTRSGFAGMQRYGTVTWSGDIGTVWEDMKAQISAGVNFSMSGLPYWTMDNGGFCVEKRYERAVEGSEDMNEWRELNARWHQFGTFVPLFRTHGQYPFREMYNISPVGHPVYNTMLEYNKLRYRLLPYIYSLAGAVYHKDYTIMRGMAMDYPHDKNVYDINDQYMFGPAFLVCPVYEYKARSRELYLPEGNDWYNFHTGALINGGNKLNADAPLDRIPLFVPEGAIIPFGPELQYAEQASDETVTIVVYTGKDGVFTLYEDEGNNYNYENGAYSTIELNYSEADQKLIIGKREGSFPGMKENRQFRVIFASKERGFAYAPSNLTKGQVFNYNGEELVVSKY</sequence>
<evidence type="ECO:0000256" key="2">
    <source>
        <dbReference type="RuleBase" id="RU361185"/>
    </source>
</evidence>
<dbReference type="GO" id="GO:0005975">
    <property type="term" value="P:carbohydrate metabolic process"/>
    <property type="evidence" value="ECO:0007669"/>
    <property type="project" value="InterPro"/>
</dbReference>